<dbReference type="InterPro" id="IPR000792">
    <property type="entry name" value="Tscrpt_reg_LuxR_C"/>
</dbReference>
<dbReference type="Gene3D" id="3.40.50.2300">
    <property type="match status" value="1"/>
</dbReference>
<dbReference type="PROSITE" id="PS50110">
    <property type="entry name" value="RESPONSE_REGULATORY"/>
    <property type="match status" value="1"/>
</dbReference>
<gene>
    <name evidence="6" type="ORF">GE300_17485</name>
</gene>
<dbReference type="InterPro" id="IPR001789">
    <property type="entry name" value="Sig_transdc_resp-reg_receiver"/>
</dbReference>
<protein>
    <submittedName>
        <fullName evidence="6">Response regulator</fullName>
    </submittedName>
</protein>
<organism evidence="6 7">
    <name type="scientific">Halovulum marinum</name>
    <dbReference type="NCBI Taxonomy" id="2662447"/>
    <lineage>
        <taxon>Bacteria</taxon>
        <taxon>Pseudomonadati</taxon>
        <taxon>Pseudomonadota</taxon>
        <taxon>Alphaproteobacteria</taxon>
        <taxon>Rhodobacterales</taxon>
        <taxon>Paracoccaceae</taxon>
        <taxon>Halovulum</taxon>
    </lineage>
</organism>
<dbReference type="CDD" id="cd17535">
    <property type="entry name" value="REC_NarL-like"/>
    <property type="match status" value="1"/>
</dbReference>
<reference evidence="6 7" key="1">
    <citation type="submission" date="2019-10" db="EMBL/GenBank/DDBJ databases">
        <title>Cognatihalovulum marinum gen. nov. sp. nov., a new member of the family Rhodobacteraceae isolated from deep seawater of the Northwest Indian Ocean.</title>
        <authorList>
            <person name="Ruan C."/>
            <person name="Wang J."/>
            <person name="Zheng X."/>
            <person name="Song L."/>
            <person name="Zhu Y."/>
            <person name="Huang Y."/>
            <person name="Lu Z."/>
            <person name="Du W."/>
            <person name="Huang L."/>
            <person name="Dai X."/>
        </authorList>
    </citation>
    <scope>NUCLEOTIDE SEQUENCE [LARGE SCALE GENOMIC DNA]</scope>
    <source>
        <strain evidence="6 7">2CG4</strain>
    </source>
</reference>
<name>A0A6L5Z495_9RHOB</name>
<keyword evidence="7" id="KW-1185">Reference proteome</keyword>
<dbReference type="PANTHER" id="PTHR43214">
    <property type="entry name" value="TWO-COMPONENT RESPONSE REGULATOR"/>
    <property type="match status" value="1"/>
</dbReference>
<dbReference type="Pfam" id="PF00196">
    <property type="entry name" value="GerE"/>
    <property type="match status" value="1"/>
</dbReference>
<dbReference type="InterPro" id="IPR039420">
    <property type="entry name" value="WalR-like"/>
</dbReference>
<dbReference type="SMART" id="SM00421">
    <property type="entry name" value="HTH_LUXR"/>
    <property type="match status" value="1"/>
</dbReference>
<dbReference type="InterPro" id="IPR016032">
    <property type="entry name" value="Sig_transdc_resp-reg_C-effctor"/>
</dbReference>
<dbReference type="GO" id="GO:0003677">
    <property type="term" value="F:DNA binding"/>
    <property type="evidence" value="ECO:0007669"/>
    <property type="project" value="UniProtKB-KW"/>
</dbReference>
<dbReference type="InterPro" id="IPR058245">
    <property type="entry name" value="NreC/VraR/RcsB-like_REC"/>
</dbReference>
<evidence type="ECO:0000259" key="4">
    <source>
        <dbReference type="PROSITE" id="PS50043"/>
    </source>
</evidence>
<dbReference type="InterPro" id="IPR011006">
    <property type="entry name" value="CheY-like_superfamily"/>
</dbReference>
<proteinExistence type="predicted"/>
<feature type="domain" description="Response regulatory" evidence="5">
    <location>
        <begin position="5"/>
        <end position="120"/>
    </location>
</feature>
<evidence type="ECO:0000256" key="1">
    <source>
        <dbReference type="ARBA" id="ARBA00022553"/>
    </source>
</evidence>
<dbReference type="PROSITE" id="PS50043">
    <property type="entry name" value="HTH_LUXR_2"/>
    <property type="match status" value="1"/>
</dbReference>
<dbReference type="CDD" id="cd06170">
    <property type="entry name" value="LuxR_C_like"/>
    <property type="match status" value="1"/>
</dbReference>
<dbReference type="EMBL" id="WIND01000018">
    <property type="protein sequence ID" value="MSU91376.1"/>
    <property type="molecule type" value="Genomic_DNA"/>
</dbReference>
<dbReference type="GO" id="GO:0006355">
    <property type="term" value="P:regulation of DNA-templated transcription"/>
    <property type="evidence" value="ECO:0007669"/>
    <property type="project" value="InterPro"/>
</dbReference>
<keyword evidence="1 3" id="KW-0597">Phosphoprotein</keyword>
<dbReference type="SMART" id="SM00448">
    <property type="entry name" value="REC"/>
    <property type="match status" value="1"/>
</dbReference>
<dbReference type="PRINTS" id="PR00038">
    <property type="entry name" value="HTHLUXR"/>
</dbReference>
<keyword evidence="2" id="KW-0238">DNA-binding</keyword>
<sequence>MTETRVVIADDHPLYREGVARSLEQSGRYRVVGQAACGRDAVEMVEALRPQLVLLDLSMPDGGHWALTRIAGAPEAPLVAMLTVSEDDDAVLAALGAGAAGYILKGVGSRELVRILDDLTAGRSYVAPSLAAKVLTRMNAPRRGPAQASPLDTLTRREEDILRLVAEGKSNREVGLALDLREKTVKHYMTTILQKLQVRNRTEAALLAQTHWHGS</sequence>
<dbReference type="Proteomes" id="UP000474957">
    <property type="component" value="Unassembled WGS sequence"/>
</dbReference>
<dbReference type="AlphaFoldDB" id="A0A6L5Z495"/>
<evidence type="ECO:0000313" key="7">
    <source>
        <dbReference type="Proteomes" id="UP000474957"/>
    </source>
</evidence>
<accession>A0A6L5Z495</accession>
<evidence type="ECO:0000256" key="2">
    <source>
        <dbReference type="ARBA" id="ARBA00023125"/>
    </source>
</evidence>
<evidence type="ECO:0000259" key="5">
    <source>
        <dbReference type="PROSITE" id="PS50110"/>
    </source>
</evidence>
<evidence type="ECO:0000256" key="3">
    <source>
        <dbReference type="PROSITE-ProRule" id="PRU00169"/>
    </source>
</evidence>
<comment type="caution">
    <text evidence="6">The sequence shown here is derived from an EMBL/GenBank/DDBJ whole genome shotgun (WGS) entry which is preliminary data.</text>
</comment>
<dbReference type="Pfam" id="PF00072">
    <property type="entry name" value="Response_reg"/>
    <property type="match status" value="1"/>
</dbReference>
<evidence type="ECO:0000313" key="6">
    <source>
        <dbReference type="EMBL" id="MSU91376.1"/>
    </source>
</evidence>
<dbReference type="GO" id="GO:0000160">
    <property type="term" value="P:phosphorelay signal transduction system"/>
    <property type="evidence" value="ECO:0007669"/>
    <property type="project" value="InterPro"/>
</dbReference>
<dbReference type="SUPFAM" id="SSF46894">
    <property type="entry name" value="C-terminal effector domain of the bipartite response regulators"/>
    <property type="match status" value="1"/>
</dbReference>
<feature type="modified residue" description="4-aspartylphosphate" evidence="3">
    <location>
        <position position="56"/>
    </location>
</feature>
<dbReference type="SUPFAM" id="SSF52172">
    <property type="entry name" value="CheY-like"/>
    <property type="match status" value="1"/>
</dbReference>
<dbReference type="RefSeq" id="WP_154448463.1">
    <property type="nucleotide sequence ID" value="NZ_WIND01000018.1"/>
</dbReference>
<feature type="domain" description="HTH luxR-type" evidence="4">
    <location>
        <begin position="147"/>
        <end position="212"/>
    </location>
</feature>